<organism evidence="2 3">
    <name type="scientific">Eumeta variegata</name>
    <name type="common">Bagworm moth</name>
    <name type="synonym">Eumeta japonica</name>
    <dbReference type="NCBI Taxonomy" id="151549"/>
    <lineage>
        <taxon>Eukaryota</taxon>
        <taxon>Metazoa</taxon>
        <taxon>Ecdysozoa</taxon>
        <taxon>Arthropoda</taxon>
        <taxon>Hexapoda</taxon>
        <taxon>Insecta</taxon>
        <taxon>Pterygota</taxon>
        <taxon>Neoptera</taxon>
        <taxon>Endopterygota</taxon>
        <taxon>Lepidoptera</taxon>
        <taxon>Glossata</taxon>
        <taxon>Ditrysia</taxon>
        <taxon>Tineoidea</taxon>
        <taxon>Psychidae</taxon>
        <taxon>Oiketicinae</taxon>
        <taxon>Eumeta</taxon>
    </lineage>
</organism>
<evidence type="ECO:0000256" key="1">
    <source>
        <dbReference type="SAM" id="MobiDB-lite"/>
    </source>
</evidence>
<comment type="caution">
    <text evidence="2">The sequence shown here is derived from an EMBL/GenBank/DDBJ whole genome shotgun (WGS) entry which is preliminary data.</text>
</comment>
<dbReference type="Proteomes" id="UP000299102">
    <property type="component" value="Unassembled WGS sequence"/>
</dbReference>
<gene>
    <name evidence="2" type="ORF">EVAR_28358_1</name>
</gene>
<reference evidence="2 3" key="1">
    <citation type="journal article" date="2019" name="Commun. Biol.">
        <title>The bagworm genome reveals a unique fibroin gene that provides high tensile strength.</title>
        <authorList>
            <person name="Kono N."/>
            <person name="Nakamura H."/>
            <person name="Ohtoshi R."/>
            <person name="Tomita M."/>
            <person name="Numata K."/>
            <person name="Arakawa K."/>
        </authorList>
    </citation>
    <scope>NUCLEOTIDE SEQUENCE [LARGE SCALE GENOMIC DNA]</scope>
</reference>
<evidence type="ECO:0000313" key="3">
    <source>
        <dbReference type="Proteomes" id="UP000299102"/>
    </source>
</evidence>
<name>A0A4C1V8G2_EUMVA</name>
<keyword evidence="3" id="KW-1185">Reference proteome</keyword>
<dbReference type="EMBL" id="BGZK01000299">
    <property type="protein sequence ID" value="GBP35158.1"/>
    <property type="molecule type" value="Genomic_DNA"/>
</dbReference>
<proteinExistence type="predicted"/>
<sequence>MISTTVRGVHNGSLGKEKKNGVTDKWNRAITGTTEVSSERASFERHSLIVLSSLAARGGRPRPSPSPGRPATAAAPPPVRPVLFPKKIV</sequence>
<feature type="region of interest" description="Disordered" evidence="1">
    <location>
        <begin position="1"/>
        <end position="21"/>
    </location>
</feature>
<protein>
    <submittedName>
        <fullName evidence="2">Uncharacterized protein</fullName>
    </submittedName>
</protein>
<feature type="region of interest" description="Disordered" evidence="1">
    <location>
        <begin position="54"/>
        <end position="89"/>
    </location>
</feature>
<evidence type="ECO:0000313" key="2">
    <source>
        <dbReference type="EMBL" id="GBP35158.1"/>
    </source>
</evidence>
<dbReference type="AlphaFoldDB" id="A0A4C1V8G2"/>
<accession>A0A4C1V8G2</accession>